<gene>
    <name evidence="3" type="primary">LOC113495888</name>
</gene>
<dbReference type="PANTHER" id="PTHR37685:SF1">
    <property type="entry name" value="GEO11136P1-RELATED"/>
    <property type="match status" value="1"/>
</dbReference>
<reference evidence="3" key="1">
    <citation type="submission" date="2025-08" db="UniProtKB">
        <authorList>
            <consortium name="RefSeq"/>
        </authorList>
    </citation>
    <scope>IDENTIFICATION</scope>
</reference>
<feature type="signal peptide" evidence="1">
    <location>
        <begin position="1"/>
        <end position="21"/>
    </location>
</feature>
<evidence type="ECO:0000256" key="1">
    <source>
        <dbReference type="SAM" id="SignalP"/>
    </source>
</evidence>
<dbReference type="AlphaFoldDB" id="A0A7E5VQS0"/>
<protein>
    <submittedName>
        <fullName evidence="3">Uncharacterized protein LOC113495888</fullName>
    </submittedName>
</protein>
<dbReference type="KEGG" id="tnl:113495888"/>
<dbReference type="GeneID" id="113495888"/>
<name>A0A7E5VQS0_TRINI</name>
<dbReference type="PANTHER" id="PTHR37685">
    <property type="entry name" value="GEO11136P1-RELATED"/>
    <property type="match status" value="1"/>
</dbReference>
<keyword evidence="2" id="KW-1185">Reference proteome</keyword>
<dbReference type="InterPro" id="IPR031734">
    <property type="entry name" value="MBF2"/>
</dbReference>
<accession>A0A7E5VQS0</accession>
<sequence>MTSKLVVICLLLTFAASLVHARGNIALGNASSADLIFHEIYERYSFPLLKRNDDVKVTAQGRERIKAIRVSDLNGNGKSYIIEGGIGSQSVTIRLESNRGEGYKFLVEVYAR</sequence>
<evidence type="ECO:0000313" key="2">
    <source>
        <dbReference type="Proteomes" id="UP000322000"/>
    </source>
</evidence>
<dbReference type="RefSeq" id="XP_026730685.1">
    <property type="nucleotide sequence ID" value="XM_026874884.1"/>
</dbReference>
<feature type="chain" id="PRO_5028911402" evidence="1">
    <location>
        <begin position="22"/>
        <end position="112"/>
    </location>
</feature>
<keyword evidence="1" id="KW-0732">Signal</keyword>
<dbReference type="InParanoid" id="A0A7E5VQS0"/>
<dbReference type="OrthoDB" id="7324790at2759"/>
<evidence type="ECO:0000313" key="3">
    <source>
        <dbReference type="RefSeq" id="XP_026730685.1"/>
    </source>
</evidence>
<dbReference type="Pfam" id="PF15868">
    <property type="entry name" value="MBF2"/>
    <property type="match status" value="1"/>
</dbReference>
<organism evidence="2 3">
    <name type="scientific">Trichoplusia ni</name>
    <name type="common">Cabbage looper</name>
    <dbReference type="NCBI Taxonomy" id="7111"/>
    <lineage>
        <taxon>Eukaryota</taxon>
        <taxon>Metazoa</taxon>
        <taxon>Ecdysozoa</taxon>
        <taxon>Arthropoda</taxon>
        <taxon>Hexapoda</taxon>
        <taxon>Insecta</taxon>
        <taxon>Pterygota</taxon>
        <taxon>Neoptera</taxon>
        <taxon>Endopterygota</taxon>
        <taxon>Lepidoptera</taxon>
        <taxon>Glossata</taxon>
        <taxon>Ditrysia</taxon>
        <taxon>Noctuoidea</taxon>
        <taxon>Noctuidae</taxon>
        <taxon>Plusiinae</taxon>
        <taxon>Trichoplusia</taxon>
    </lineage>
</organism>
<dbReference type="Proteomes" id="UP000322000">
    <property type="component" value="Chromosome 7"/>
</dbReference>
<proteinExistence type="predicted"/>